<dbReference type="OrthoDB" id="8954808at2759"/>
<evidence type="ECO:0000256" key="1">
    <source>
        <dbReference type="SAM" id="MobiDB-lite"/>
    </source>
</evidence>
<dbReference type="Proteomes" id="UP000824219">
    <property type="component" value="Linkage Group LG04"/>
</dbReference>
<name>A0A9D3P200_9TELE</name>
<organism evidence="2 3">
    <name type="scientific">Hemibagrus wyckioides</name>
    <dbReference type="NCBI Taxonomy" id="337641"/>
    <lineage>
        <taxon>Eukaryota</taxon>
        <taxon>Metazoa</taxon>
        <taxon>Chordata</taxon>
        <taxon>Craniata</taxon>
        <taxon>Vertebrata</taxon>
        <taxon>Euteleostomi</taxon>
        <taxon>Actinopterygii</taxon>
        <taxon>Neopterygii</taxon>
        <taxon>Teleostei</taxon>
        <taxon>Ostariophysi</taxon>
        <taxon>Siluriformes</taxon>
        <taxon>Bagridae</taxon>
        <taxon>Hemibagrus</taxon>
    </lineage>
</organism>
<feature type="region of interest" description="Disordered" evidence="1">
    <location>
        <begin position="294"/>
        <end position="315"/>
    </location>
</feature>
<proteinExistence type="predicted"/>
<accession>A0A9D3P200</accession>
<gene>
    <name evidence="2" type="ORF">KOW79_003340</name>
</gene>
<dbReference type="PANTHER" id="PTHR22442:SF4">
    <property type="entry name" value="PROTEIN FAM169BP"/>
    <property type="match status" value="1"/>
</dbReference>
<dbReference type="EMBL" id="JAHKSW010000004">
    <property type="protein sequence ID" value="KAG7333205.1"/>
    <property type="molecule type" value="Genomic_DNA"/>
</dbReference>
<evidence type="ECO:0008006" key="4">
    <source>
        <dbReference type="Google" id="ProtNLM"/>
    </source>
</evidence>
<evidence type="ECO:0000313" key="2">
    <source>
        <dbReference type="EMBL" id="KAG7333205.1"/>
    </source>
</evidence>
<dbReference type="PANTHER" id="PTHR22442">
    <property type="match status" value="1"/>
</dbReference>
<sequence>MESNSNLPVRNKVNSYPVDLPCEDYDILCPDSDYLSCLESDTESFCLPNGAEVKVTHDNIGQLSLFGEEDPPHSLLALHLPGDETRVVAIYIHHKWWPITDVLKTSSKSRNGLVFVESVMERVILFLLSQVVFGMLERSLGEHVYFSTHPVSEYGKIFWKDGEAVGFYTVKNKGSLCNGYTAHSYLLPVLDTVFVRSHWRRSGLAMQMLQDFCRSMPTERVLGISYPISPSMFGVCKKYLEIHQEQRDRLYEVEAPGNWSQRRNVWLNILLQHQPTHSLISEESPHVTQSTDKQLTATKGKKNMPRLAGTKPNRPWRRCVKKQLADQAGTHQKWKKAKIS</sequence>
<dbReference type="AlphaFoldDB" id="A0A9D3P200"/>
<keyword evidence="3" id="KW-1185">Reference proteome</keyword>
<comment type="caution">
    <text evidence="2">The sequence shown here is derived from an EMBL/GenBank/DDBJ whole genome shotgun (WGS) entry which is preliminary data.</text>
</comment>
<reference evidence="2 3" key="1">
    <citation type="submission" date="2021-06" db="EMBL/GenBank/DDBJ databases">
        <title>Chromosome-level genome assembly of the red-tail catfish (Hemibagrus wyckioides).</title>
        <authorList>
            <person name="Shao F."/>
        </authorList>
    </citation>
    <scope>NUCLEOTIDE SEQUENCE [LARGE SCALE GENOMIC DNA]</scope>
    <source>
        <strain evidence="2">EC202008001</strain>
        <tissue evidence="2">Blood</tissue>
    </source>
</reference>
<dbReference type="InterPro" id="IPR029625">
    <property type="entry name" value="FAM169"/>
</dbReference>
<protein>
    <recommendedName>
        <fullName evidence="4">Protein FAM169B</fullName>
    </recommendedName>
</protein>
<evidence type="ECO:0000313" key="3">
    <source>
        <dbReference type="Proteomes" id="UP000824219"/>
    </source>
</evidence>